<dbReference type="PANTHER" id="PTHR42939">
    <property type="entry name" value="ABC TRANSPORTER ATP-BINDING PROTEIN ALBC-RELATED"/>
    <property type="match status" value="1"/>
</dbReference>
<dbReference type="KEGG" id="ccs:CCNA_01586"/>
<dbReference type="InterPro" id="IPR003439">
    <property type="entry name" value="ABC_transporter-like_ATP-bd"/>
</dbReference>
<reference evidence="5 6" key="1">
    <citation type="journal article" date="2010" name="J. Bacteriol.">
        <title>The genetic basis of laboratory adaptation in Caulobacter crescentus.</title>
        <authorList>
            <person name="Marks M.E."/>
            <person name="Castro-Rojas C.M."/>
            <person name="Teiling C."/>
            <person name="Du L."/>
            <person name="Kapatral V."/>
            <person name="Walunas T.L."/>
            <person name="Crosson S."/>
        </authorList>
    </citation>
    <scope>NUCLEOTIDE SEQUENCE [LARGE SCALE GENOMIC DNA]</scope>
    <source>
        <strain evidence="6">NA1000 / CB15N</strain>
    </source>
</reference>
<proteinExistence type="predicted"/>
<dbReference type="Pfam" id="PF00005">
    <property type="entry name" value="ABC_tran"/>
    <property type="match status" value="1"/>
</dbReference>
<keyword evidence="1" id="KW-0813">Transport</keyword>
<evidence type="ECO:0000313" key="5">
    <source>
        <dbReference type="EMBL" id="ACL95051.1"/>
    </source>
</evidence>
<dbReference type="PANTHER" id="PTHR42939:SF1">
    <property type="entry name" value="ABC TRANSPORTER ATP-BINDING PROTEIN ALBC-RELATED"/>
    <property type="match status" value="1"/>
</dbReference>
<dbReference type="RefSeq" id="WP_010919392.1">
    <property type="nucleotide sequence ID" value="NC_011916.1"/>
</dbReference>
<gene>
    <name evidence="5" type="ordered locus">CCNA_01586</name>
</gene>
<feature type="domain" description="ABC transporter" evidence="4">
    <location>
        <begin position="7"/>
        <end position="236"/>
    </location>
</feature>
<dbReference type="GeneID" id="7331564"/>
<organism evidence="5 6">
    <name type="scientific">Caulobacter vibrioides (strain NA1000 / CB15N)</name>
    <name type="common">Caulobacter crescentus</name>
    <dbReference type="NCBI Taxonomy" id="565050"/>
    <lineage>
        <taxon>Bacteria</taxon>
        <taxon>Pseudomonadati</taxon>
        <taxon>Pseudomonadota</taxon>
        <taxon>Alphaproteobacteria</taxon>
        <taxon>Caulobacterales</taxon>
        <taxon>Caulobacteraceae</taxon>
        <taxon>Caulobacter</taxon>
    </lineage>
</organism>
<dbReference type="Gene3D" id="3.40.50.300">
    <property type="entry name" value="P-loop containing nucleotide triphosphate hydrolases"/>
    <property type="match status" value="1"/>
</dbReference>
<dbReference type="InterPro" id="IPR051782">
    <property type="entry name" value="ABC_Transporter_VariousFunc"/>
</dbReference>
<accession>A0A0H3C8C0</accession>
<evidence type="ECO:0000313" key="6">
    <source>
        <dbReference type="Proteomes" id="UP000001364"/>
    </source>
</evidence>
<keyword evidence="3 5" id="KW-0067">ATP-binding</keyword>
<name>A0A0H3C8C0_CAUVN</name>
<dbReference type="PATRIC" id="fig|565050.3.peg.1565"/>
<dbReference type="OrthoDB" id="9778547at2"/>
<dbReference type="InterPro" id="IPR027417">
    <property type="entry name" value="P-loop_NTPase"/>
</dbReference>
<dbReference type="GO" id="GO:0005524">
    <property type="term" value="F:ATP binding"/>
    <property type="evidence" value="ECO:0007669"/>
    <property type="project" value="UniProtKB-KW"/>
</dbReference>
<dbReference type="Proteomes" id="UP000001364">
    <property type="component" value="Chromosome"/>
</dbReference>
<dbReference type="PROSITE" id="PS50893">
    <property type="entry name" value="ABC_TRANSPORTER_2"/>
    <property type="match status" value="1"/>
</dbReference>
<keyword evidence="2" id="KW-0547">Nucleotide-binding</keyword>
<dbReference type="GO" id="GO:0016887">
    <property type="term" value="F:ATP hydrolysis activity"/>
    <property type="evidence" value="ECO:0007669"/>
    <property type="project" value="InterPro"/>
</dbReference>
<protein>
    <submittedName>
        <fullName evidence="5">ABC transporter, ATP-binding protein</fullName>
    </submittedName>
</protein>
<dbReference type="EMBL" id="CP001340">
    <property type="protein sequence ID" value="ACL95051.1"/>
    <property type="molecule type" value="Genomic_DNA"/>
</dbReference>
<dbReference type="RefSeq" id="YP_002516959.1">
    <property type="nucleotide sequence ID" value="NC_011916.1"/>
</dbReference>
<evidence type="ECO:0000259" key="4">
    <source>
        <dbReference type="PROSITE" id="PS50893"/>
    </source>
</evidence>
<keyword evidence="6" id="KW-1185">Reference proteome</keyword>
<evidence type="ECO:0000256" key="1">
    <source>
        <dbReference type="ARBA" id="ARBA00022448"/>
    </source>
</evidence>
<dbReference type="SMR" id="A0A0H3C8C0"/>
<dbReference type="AlphaFoldDB" id="A0A0H3C8C0"/>
<dbReference type="HOGENOM" id="CLU_000604_1_2_5"/>
<dbReference type="PhylomeDB" id="A0A0H3C8C0"/>
<dbReference type="SUPFAM" id="SSF52540">
    <property type="entry name" value="P-loop containing nucleoside triphosphate hydrolases"/>
    <property type="match status" value="1"/>
</dbReference>
<evidence type="ECO:0000256" key="3">
    <source>
        <dbReference type="ARBA" id="ARBA00022840"/>
    </source>
</evidence>
<dbReference type="InterPro" id="IPR003593">
    <property type="entry name" value="AAA+_ATPase"/>
</dbReference>
<sequence>MDGDKAIEIADLVVRYGDRAVIDHLALTVRAGEVYGLLGGNGAGKSTTLQAILGFVRPSAGRVRVVGRDPASEPAEVRRAIAYIPENVALYEHLTARENIDYFLRLAGLRPVADEINKAFGTVGLAEEAWDRRVSGFSKGMRQKTAIALAVLRRASVLLLDEPTSGLDPGATADFNALVSRLRGEGAAILIVTHDLIGVADIADRIGFLERGRISDEMVAEGPERFDLRALHNRFSRARAA</sequence>
<dbReference type="CDD" id="cd03230">
    <property type="entry name" value="ABC_DR_subfamily_A"/>
    <property type="match status" value="1"/>
</dbReference>
<dbReference type="SMART" id="SM00382">
    <property type="entry name" value="AAA"/>
    <property type="match status" value="1"/>
</dbReference>
<evidence type="ECO:0000256" key="2">
    <source>
        <dbReference type="ARBA" id="ARBA00022741"/>
    </source>
</evidence>